<name>A0A5C6GP75_METRR</name>
<evidence type="ECO:0000313" key="3">
    <source>
        <dbReference type="Proteomes" id="UP000317257"/>
    </source>
</evidence>
<gene>
    <name evidence="2" type="ORF">ED733_007057</name>
</gene>
<dbReference type="PANTHER" id="PTHR13507">
    <property type="entry name" value="PRKR-INTERACTING PROTEIN 1"/>
    <property type="match status" value="1"/>
</dbReference>
<feature type="region of interest" description="Disordered" evidence="1">
    <location>
        <begin position="1"/>
        <end position="225"/>
    </location>
</feature>
<sequence>MPMQNPSIRACTAPTKLKPQTSTTTTLQSPESIPTSADPRSRRPAKRRSLSPTSSQAASLNALFAKPDQTIAVPASTPGRRKAHLPEIYSNVQGSSAGAGSGEFHVYKASRRREYERLKDMDEALRQEKERDEFERSRAERLGRDEEKTKKNRGRREKMKARKARRGGNNTGGCCSAGVESAVQSSTGHEPDSAVGEDTSTRDAAQRGGGTPSSDQAGLVIHDDD</sequence>
<dbReference type="AlphaFoldDB" id="A0A5C6GP75"/>
<feature type="compositionally biased region" description="Low complexity" evidence="1">
    <location>
        <begin position="14"/>
        <end position="29"/>
    </location>
</feature>
<accession>A0A5C6GP75</accession>
<comment type="caution">
    <text evidence="2">The sequence shown here is derived from an EMBL/GenBank/DDBJ whole genome shotgun (WGS) entry which is preliminary data.</text>
</comment>
<dbReference type="GO" id="GO:0005730">
    <property type="term" value="C:nucleolus"/>
    <property type="evidence" value="ECO:0007669"/>
    <property type="project" value="TreeGrafter"/>
</dbReference>
<dbReference type="GO" id="GO:0004860">
    <property type="term" value="F:protein kinase inhibitor activity"/>
    <property type="evidence" value="ECO:0007669"/>
    <property type="project" value="TreeGrafter"/>
</dbReference>
<dbReference type="Proteomes" id="UP000317257">
    <property type="component" value="Unassembled WGS sequence"/>
</dbReference>
<dbReference type="Pfam" id="PF06658">
    <property type="entry name" value="DUF1168"/>
    <property type="match status" value="1"/>
</dbReference>
<feature type="compositionally biased region" description="Basic residues" evidence="1">
    <location>
        <begin position="150"/>
        <end position="166"/>
    </location>
</feature>
<feature type="compositionally biased region" description="Polar residues" evidence="1">
    <location>
        <begin position="50"/>
        <end position="59"/>
    </location>
</feature>
<dbReference type="GO" id="GO:0003725">
    <property type="term" value="F:double-stranded RNA binding"/>
    <property type="evidence" value="ECO:0007669"/>
    <property type="project" value="InterPro"/>
</dbReference>
<reference evidence="3" key="1">
    <citation type="submission" date="2018-12" db="EMBL/GenBank/DDBJ databases">
        <title>The complete genome of Metarhizium rileyi, a key fungal pathogen of Lepidoptera.</title>
        <authorList>
            <person name="Binneck E."/>
            <person name="Lastra C.C.L."/>
            <person name="Sosa-Gomez D.R."/>
        </authorList>
    </citation>
    <scope>NUCLEOTIDE SEQUENCE [LARGE SCALE GENOMIC DNA]</scope>
    <source>
        <strain evidence="3">Cep018-CH2</strain>
    </source>
</reference>
<feature type="compositionally biased region" description="Basic and acidic residues" evidence="1">
    <location>
        <begin position="112"/>
        <end position="149"/>
    </location>
</feature>
<proteinExistence type="predicted"/>
<evidence type="ECO:0000313" key="2">
    <source>
        <dbReference type="EMBL" id="TWU78791.1"/>
    </source>
</evidence>
<dbReference type="EMBL" id="SBHS01000001">
    <property type="protein sequence ID" value="TWU78791.1"/>
    <property type="molecule type" value="Genomic_DNA"/>
</dbReference>
<evidence type="ECO:0000256" key="1">
    <source>
        <dbReference type="SAM" id="MobiDB-lite"/>
    </source>
</evidence>
<dbReference type="PANTHER" id="PTHR13507:SF0">
    <property type="entry name" value="PRKR-INTERACTING PROTEIN 1"/>
    <property type="match status" value="1"/>
</dbReference>
<evidence type="ECO:0008006" key="4">
    <source>
        <dbReference type="Google" id="ProtNLM"/>
    </source>
</evidence>
<dbReference type="GO" id="GO:0019901">
    <property type="term" value="F:protein kinase binding"/>
    <property type="evidence" value="ECO:0007669"/>
    <property type="project" value="TreeGrafter"/>
</dbReference>
<protein>
    <recommendedName>
        <fullName evidence="4">DUF1168 domain protein</fullName>
    </recommendedName>
</protein>
<organism evidence="2 3">
    <name type="scientific">Metarhizium rileyi (strain RCEF 4871)</name>
    <name type="common">Nomuraea rileyi</name>
    <dbReference type="NCBI Taxonomy" id="1649241"/>
    <lineage>
        <taxon>Eukaryota</taxon>
        <taxon>Fungi</taxon>
        <taxon>Dikarya</taxon>
        <taxon>Ascomycota</taxon>
        <taxon>Pezizomycotina</taxon>
        <taxon>Sordariomycetes</taxon>
        <taxon>Hypocreomycetidae</taxon>
        <taxon>Hypocreales</taxon>
        <taxon>Clavicipitaceae</taxon>
        <taxon>Metarhizium</taxon>
    </lineage>
</organism>
<dbReference type="InterPro" id="IPR009548">
    <property type="entry name" value="Prkrip1"/>
</dbReference>